<dbReference type="InterPro" id="IPR013538">
    <property type="entry name" value="ASHA1/2-like_C"/>
</dbReference>
<evidence type="ECO:0000313" key="4">
    <source>
        <dbReference type="Proteomes" id="UP001165368"/>
    </source>
</evidence>
<dbReference type="Gene3D" id="3.30.530.20">
    <property type="match status" value="1"/>
</dbReference>
<reference evidence="3" key="1">
    <citation type="submission" date="2022-01" db="EMBL/GenBank/DDBJ databases">
        <authorList>
            <person name="Jo J.-H."/>
            <person name="Im W.-T."/>
        </authorList>
    </citation>
    <scope>NUCLEOTIDE SEQUENCE</scope>
    <source>
        <strain evidence="3">I2-34</strain>
    </source>
</reference>
<dbReference type="Pfam" id="PF08327">
    <property type="entry name" value="AHSA1"/>
    <property type="match status" value="1"/>
</dbReference>
<evidence type="ECO:0000313" key="3">
    <source>
        <dbReference type="EMBL" id="MCG2622012.1"/>
    </source>
</evidence>
<gene>
    <name evidence="3" type="ORF">LVY72_08785</name>
</gene>
<dbReference type="InterPro" id="IPR023393">
    <property type="entry name" value="START-like_dom_sf"/>
</dbReference>
<evidence type="ECO:0000259" key="2">
    <source>
        <dbReference type="Pfam" id="PF08327"/>
    </source>
</evidence>
<evidence type="ECO:0000256" key="1">
    <source>
        <dbReference type="ARBA" id="ARBA00006817"/>
    </source>
</evidence>
<proteinExistence type="inferred from homology"/>
<comment type="similarity">
    <text evidence="1">Belongs to the AHA1 family.</text>
</comment>
<sequence length="154" mass="17453">MTESTDQDTTLFLTRVFDAPRELVFKAFIDPDQLAQWFGPVGVSTPRDRIEVEPRVGGVWKLTMIMDEDGTPSPVDAVITRFVEPELLEAHISAEAMDRQSTHLDVSMLLTFEDDGGRTRLTLRQGPFPSRDWTDQTHEGWESSFTKLDALLAR</sequence>
<dbReference type="EMBL" id="JAKLTQ010000004">
    <property type="protein sequence ID" value="MCG2622012.1"/>
    <property type="molecule type" value="Genomic_DNA"/>
</dbReference>
<dbReference type="Proteomes" id="UP001165368">
    <property type="component" value="Unassembled WGS sequence"/>
</dbReference>
<organism evidence="3 4">
    <name type="scientific">Arthrobacter hankyongi</name>
    <dbReference type="NCBI Taxonomy" id="2904801"/>
    <lineage>
        <taxon>Bacteria</taxon>
        <taxon>Bacillati</taxon>
        <taxon>Actinomycetota</taxon>
        <taxon>Actinomycetes</taxon>
        <taxon>Micrococcales</taxon>
        <taxon>Micrococcaceae</taxon>
        <taxon>Arthrobacter</taxon>
    </lineage>
</organism>
<protein>
    <submittedName>
        <fullName evidence="3">SRPBCC domain-containing protein</fullName>
    </submittedName>
</protein>
<feature type="domain" description="Activator of Hsp90 ATPase homologue 1/2-like C-terminal" evidence="2">
    <location>
        <begin position="18"/>
        <end position="152"/>
    </location>
</feature>
<dbReference type="SUPFAM" id="SSF55961">
    <property type="entry name" value="Bet v1-like"/>
    <property type="match status" value="1"/>
</dbReference>
<name>A0ABS9L698_9MICC</name>
<comment type="caution">
    <text evidence="3">The sequence shown here is derived from an EMBL/GenBank/DDBJ whole genome shotgun (WGS) entry which is preliminary data.</text>
</comment>
<accession>A0ABS9L698</accession>
<dbReference type="RefSeq" id="WP_237819820.1">
    <property type="nucleotide sequence ID" value="NZ_JAKLTQ010000004.1"/>
</dbReference>
<keyword evidence="4" id="KW-1185">Reference proteome</keyword>